<protein>
    <submittedName>
        <fullName evidence="1">Uncharacterized protein</fullName>
    </submittedName>
</protein>
<sequence length="53" mass="5613">HCDFLNADLGSFSNKLQPSLWSVCGCKGGTSGRGVATQWGSSLQSRVLCVVVR</sequence>
<organism evidence="1">
    <name type="scientific">Tetraselmis sp. GSL018</name>
    <dbReference type="NCBI Taxonomy" id="582737"/>
    <lineage>
        <taxon>Eukaryota</taxon>
        <taxon>Viridiplantae</taxon>
        <taxon>Chlorophyta</taxon>
        <taxon>core chlorophytes</taxon>
        <taxon>Chlorodendrophyceae</taxon>
        <taxon>Chlorodendrales</taxon>
        <taxon>Chlorodendraceae</taxon>
        <taxon>Tetraselmis</taxon>
    </lineage>
</organism>
<evidence type="ECO:0000313" key="1">
    <source>
        <dbReference type="EMBL" id="JAC72018.1"/>
    </source>
</evidence>
<name>A0A061RJ48_9CHLO</name>
<gene>
    <name evidence="1" type="ORF">TSPGSL018_665</name>
</gene>
<reference evidence="1" key="1">
    <citation type="submission" date="2014-05" db="EMBL/GenBank/DDBJ databases">
        <title>The transcriptome of the halophilic microalga Tetraselmis sp. GSL018 isolated from the Great Salt Lake, Utah.</title>
        <authorList>
            <person name="Jinkerson R.E."/>
            <person name="D'Adamo S."/>
            <person name="Posewitz M.C."/>
        </authorList>
    </citation>
    <scope>NUCLEOTIDE SEQUENCE</scope>
    <source>
        <strain evidence="1">GSL018</strain>
    </source>
</reference>
<dbReference type="EMBL" id="GBEZ01014023">
    <property type="protein sequence ID" value="JAC72018.1"/>
    <property type="molecule type" value="Transcribed_RNA"/>
</dbReference>
<dbReference type="AlphaFoldDB" id="A0A061RJ48"/>
<accession>A0A061RJ48</accession>
<proteinExistence type="predicted"/>
<feature type="non-terminal residue" evidence="1">
    <location>
        <position position="1"/>
    </location>
</feature>